<keyword evidence="2" id="KW-0677">Repeat</keyword>
<evidence type="ECO:0000256" key="1">
    <source>
        <dbReference type="ARBA" id="ARBA00022723"/>
    </source>
</evidence>
<sequence length="641" mass="72231">MVLNAFMLQKKYPNFQVKDINALIDKFGECDLDADGLLDQREIQQACKDTGYSDNYDEIRANLKQVTTSATGKIDVEEFIDLANRLKEGSNRGAFDVHQHKIRVQGANSDATHTINEDERTEFTRHINGIMETDPDVGYRLPIPTNTMQLFDECRDGLILCKLINDAVPDTIDERVLNVKKKMNNFQMVENNNIVINSAKAIGCSVVNIGPQDIIEAKEYLILGLIWQIIKRGLLNKITIQQHPELYRLLEEGETLEEFLKLPPDVILLRWFNYHLKAAGWERRVSNFSKDVCDGENYIILLNQIKPDECSLAPLQEQDVMKRAEMILQNADVIGCRKYLTPKAMISGNPKLNLAFVAHLFNTHPGLQPLTEEEAPEVEPFDAEGEREARMFTLWLNSLNVEPGVYNLYEDLKDGLILLQAFDKVQPGLVQWRMVSKKQPLSRFKQLENCNYAVRLGQENGFSLVGIQGADIVDEQKTLTLGLVWQMMRENIVRTLQSLSEGGKSVTDMDMVKWANETAQKGGKKSKMNSFRDPSLRTGVFFLDVLNGMKPGIVDASHATSGNTDDDAFNNARLAISIARKLGATIFLVPEDIVEVRSKMVGIKSFEQTLGYQLEAFVYVEFDICGQFNGCGSSNEASLSS</sequence>
<dbReference type="FunFam" id="1.10.418.10:FF:000016">
    <property type="entry name" value="Probable fimbrin"/>
    <property type="match status" value="1"/>
</dbReference>
<keyword evidence="4" id="KW-0009">Actin-binding</keyword>
<dbReference type="PROSITE" id="PS00018">
    <property type="entry name" value="EF_HAND_1"/>
    <property type="match status" value="1"/>
</dbReference>
<proteinExistence type="predicted"/>
<dbReference type="SUPFAM" id="SSF47473">
    <property type="entry name" value="EF-hand"/>
    <property type="match status" value="1"/>
</dbReference>
<accession>A0A0B7MX10</accession>
<dbReference type="PANTHER" id="PTHR19961:SF18">
    <property type="entry name" value="FI19014P1"/>
    <property type="match status" value="1"/>
</dbReference>
<keyword evidence="3" id="KW-0106">Calcium</keyword>
<dbReference type="Pfam" id="PF00307">
    <property type="entry name" value="CH"/>
    <property type="match status" value="4"/>
</dbReference>
<dbReference type="GO" id="GO:0051639">
    <property type="term" value="P:actin filament network formation"/>
    <property type="evidence" value="ECO:0007669"/>
    <property type="project" value="TreeGrafter"/>
</dbReference>
<dbReference type="InterPro" id="IPR018247">
    <property type="entry name" value="EF_Hand_1_Ca_BS"/>
</dbReference>
<dbReference type="InterPro" id="IPR001589">
    <property type="entry name" value="Actinin_actin-bd_CS"/>
</dbReference>
<feature type="domain" description="EF-hand" evidence="7">
    <location>
        <begin position="18"/>
        <end position="53"/>
    </location>
</feature>
<feature type="domain" description="Calponin-homology (CH)" evidence="6">
    <location>
        <begin position="505"/>
        <end position="613"/>
    </location>
</feature>
<dbReference type="InterPro" id="IPR011992">
    <property type="entry name" value="EF-hand-dom_pair"/>
</dbReference>
<dbReference type="GO" id="GO:0005509">
    <property type="term" value="F:calcium ion binding"/>
    <property type="evidence" value="ECO:0007669"/>
    <property type="project" value="InterPro"/>
</dbReference>
<dbReference type="PROSITE" id="PS50222">
    <property type="entry name" value="EF_HAND_2"/>
    <property type="match status" value="1"/>
</dbReference>
<evidence type="ECO:0000256" key="5">
    <source>
        <dbReference type="ARBA" id="ARBA00073963"/>
    </source>
</evidence>
<dbReference type="CDD" id="cd21300">
    <property type="entry name" value="CH_FIMB_rpt3"/>
    <property type="match status" value="1"/>
</dbReference>
<dbReference type="Gene3D" id="1.10.238.10">
    <property type="entry name" value="EF-hand"/>
    <property type="match status" value="1"/>
</dbReference>
<gene>
    <name evidence="8" type="primary">PARPA_01123.1 scaffold 1359</name>
</gene>
<dbReference type="InterPro" id="IPR001715">
    <property type="entry name" value="CH_dom"/>
</dbReference>
<keyword evidence="1" id="KW-0479">Metal-binding</keyword>
<dbReference type="AlphaFoldDB" id="A0A0B7MX10"/>
<protein>
    <recommendedName>
        <fullName evidence="5">Fimbrin</fullName>
    </recommendedName>
</protein>
<evidence type="ECO:0000256" key="2">
    <source>
        <dbReference type="ARBA" id="ARBA00022737"/>
    </source>
</evidence>
<evidence type="ECO:0000313" key="9">
    <source>
        <dbReference type="Proteomes" id="UP000054107"/>
    </source>
</evidence>
<feature type="domain" description="Calponin-homology (CH)" evidence="6">
    <location>
        <begin position="117"/>
        <end position="234"/>
    </location>
</feature>
<evidence type="ECO:0000259" key="7">
    <source>
        <dbReference type="PROSITE" id="PS50222"/>
    </source>
</evidence>
<feature type="domain" description="Calponin-homology (CH)" evidence="6">
    <location>
        <begin position="386"/>
        <end position="492"/>
    </location>
</feature>
<dbReference type="GO" id="GO:0005884">
    <property type="term" value="C:actin filament"/>
    <property type="evidence" value="ECO:0007669"/>
    <property type="project" value="TreeGrafter"/>
</dbReference>
<dbReference type="STRING" id="35722.A0A0B7MX10"/>
<dbReference type="PROSITE" id="PS50021">
    <property type="entry name" value="CH"/>
    <property type="match status" value="4"/>
</dbReference>
<dbReference type="FunFam" id="1.10.418.10:FF:000042">
    <property type="entry name" value="Fimbrin, putative"/>
    <property type="match status" value="1"/>
</dbReference>
<feature type="domain" description="Calponin-homology (CH)" evidence="6">
    <location>
        <begin position="262"/>
        <end position="365"/>
    </location>
</feature>
<dbReference type="EMBL" id="LN719426">
    <property type="protein sequence ID" value="CEP07815.1"/>
    <property type="molecule type" value="Genomic_DNA"/>
</dbReference>
<dbReference type="PANTHER" id="PTHR19961">
    <property type="entry name" value="FIMBRIN/PLASTIN"/>
    <property type="match status" value="1"/>
</dbReference>
<dbReference type="GO" id="GO:0051017">
    <property type="term" value="P:actin filament bundle assembly"/>
    <property type="evidence" value="ECO:0007669"/>
    <property type="project" value="InterPro"/>
</dbReference>
<dbReference type="SUPFAM" id="SSF47576">
    <property type="entry name" value="Calponin-homology domain, CH-domain"/>
    <property type="match status" value="1"/>
</dbReference>
<dbReference type="GO" id="GO:0110009">
    <property type="term" value="P:formin-nucleated actin cable organization"/>
    <property type="evidence" value="ECO:0007669"/>
    <property type="project" value="UniProtKB-ARBA"/>
</dbReference>
<dbReference type="FunFam" id="1.10.418.10:FF:000010">
    <property type="entry name" value="Plastin-3 isoform 1"/>
    <property type="match status" value="1"/>
</dbReference>
<dbReference type="InterPro" id="IPR036872">
    <property type="entry name" value="CH_dom_sf"/>
</dbReference>
<dbReference type="GO" id="GO:0051015">
    <property type="term" value="F:actin filament binding"/>
    <property type="evidence" value="ECO:0007669"/>
    <property type="project" value="InterPro"/>
</dbReference>
<reference evidence="8 9" key="1">
    <citation type="submission" date="2014-09" db="EMBL/GenBank/DDBJ databases">
        <authorList>
            <person name="Ellenberger Sabrina"/>
        </authorList>
    </citation>
    <scope>NUCLEOTIDE SEQUENCE [LARGE SCALE GENOMIC DNA]</scope>
    <source>
        <strain evidence="8 9">CBS 412.66</strain>
    </source>
</reference>
<dbReference type="GO" id="GO:0032432">
    <property type="term" value="C:actin filament bundle"/>
    <property type="evidence" value="ECO:0007669"/>
    <property type="project" value="TreeGrafter"/>
</dbReference>
<keyword evidence="9" id="KW-1185">Reference proteome</keyword>
<evidence type="ECO:0000256" key="4">
    <source>
        <dbReference type="ARBA" id="ARBA00023203"/>
    </source>
</evidence>
<evidence type="ECO:0000256" key="3">
    <source>
        <dbReference type="ARBA" id="ARBA00022837"/>
    </source>
</evidence>
<dbReference type="CDD" id="cd21294">
    <property type="entry name" value="CH_FIMB_rpt1"/>
    <property type="match status" value="1"/>
</dbReference>
<dbReference type="OrthoDB" id="431378at2759"/>
<dbReference type="FunFam" id="1.10.418.10:FF:000027">
    <property type="entry name" value="Probable fimbrin"/>
    <property type="match status" value="1"/>
</dbReference>
<dbReference type="Proteomes" id="UP000054107">
    <property type="component" value="Unassembled WGS sequence"/>
</dbReference>
<dbReference type="PROSITE" id="PS00020">
    <property type="entry name" value="ACTININ_2"/>
    <property type="match status" value="1"/>
</dbReference>
<organism evidence="8 9">
    <name type="scientific">Parasitella parasitica</name>
    <dbReference type="NCBI Taxonomy" id="35722"/>
    <lineage>
        <taxon>Eukaryota</taxon>
        <taxon>Fungi</taxon>
        <taxon>Fungi incertae sedis</taxon>
        <taxon>Mucoromycota</taxon>
        <taxon>Mucoromycotina</taxon>
        <taxon>Mucoromycetes</taxon>
        <taxon>Mucorales</taxon>
        <taxon>Mucorineae</taxon>
        <taxon>Mucoraceae</taxon>
        <taxon>Parasitella</taxon>
    </lineage>
</organism>
<evidence type="ECO:0000313" key="8">
    <source>
        <dbReference type="EMBL" id="CEP07815.1"/>
    </source>
</evidence>
<dbReference type="GO" id="GO:0030479">
    <property type="term" value="C:actin cortical patch"/>
    <property type="evidence" value="ECO:0007669"/>
    <property type="project" value="UniProtKB-ARBA"/>
</dbReference>
<evidence type="ECO:0000259" key="6">
    <source>
        <dbReference type="PROSITE" id="PS50021"/>
    </source>
</evidence>
<dbReference type="InterPro" id="IPR039959">
    <property type="entry name" value="Fimbrin/Plastin"/>
</dbReference>
<dbReference type="InterPro" id="IPR002048">
    <property type="entry name" value="EF_hand_dom"/>
</dbReference>
<name>A0A0B7MX10_9FUNG</name>
<dbReference type="SMART" id="SM00033">
    <property type="entry name" value="CH"/>
    <property type="match status" value="4"/>
</dbReference>
<dbReference type="Gene3D" id="1.10.418.10">
    <property type="entry name" value="Calponin-like domain"/>
    <property type="match status" value="4"/>
</dbReference>